<reference evidence="1" key="1">
    <citation type="submission" date="2020-03" db="EMBL/GenBank/DDBJ databases">
        <title>The deep terrestrial virosphere.</title>
        <authorList>
            <person name="Holmfeldt K."/>
            <person name="Nilsson E."/>
            <person name="Simone D."/>
            <person name="Lopez-Fernandez M."/>
            <person name="Wu X."/>
            <person name="de Brujin I."/>
            <person name="Lundin D."/>
            <person name="Andersson A."/>
            <person name="Bertilsson S."/>
            <person name="Dopson M."/>
        </authorList>
    </citation>
    <scope>NUCLEOTIDE SEQUENCE</scope>
    <source>
        <strain evidence="1">MM415B03524</strain>
    </source>
</reference>
<gene>
    <name evidence="1" type="ORF">MM415B03524_0003</name>
</gene>
<proteinExistence type="predicted"/>
<dbReference type="EMBL" id="MT142945">
    <property type="protein sequence ID" value="QJA90878.1"/>
    <property type="molecule type" value="Genomic_DNA"/>
</dbReference>
<evidence type="ECO:0000313" key="1">
    <source>
        <dbReference type="EMBL" id="QJA90878.1"/>
    </source>
</evidence>
<organism evidence="1">
    <name type="scientific">viral metagenome</name>
    <dbReference type="NCBI Taxonomy" id="1070528"/>
    <lineage>
        <taxon>unclassified sequences</taxon>
        <taxon>metagenomes</taxon>
        <taxon>organismal metagenomes</taxon>
    </lineage>
</organism>
<name>A0A6M3LCQ8_9ZZZZ</name>
<protein>
    <submittedName>
        <fullName evidence="1">Uncharacterized protein</fullName>
    </submittedName>
</protein>
<accession>A0A6M3LCQ8</accession>
<sequence>MTGAPKPIETALHEVTRQLTECAAANVRLRESVAAATDQQDKLRAALSAMEHHFCGSGARVHTDAEVMAMVRDALYGM</sequence>
<dbReference type="AlphaFoldDB" id="A0A6M3LCQ8"/>